<gene>
    <name evidence="1" type="ORF">PHYEVI_LOCUS5836</name>
</gene>
<name>A0A9N9TS88_PHYSR</name>
<protein>
    <submittedName>
        <fullName evidence="1">Uncharacterized protein</fullName>
    </submittedName>
</protein>
<accession>A0A9N9TS88</accession>
<dbReference type="AlphaFoldDB" id="A0A9N9TS88"/>
<sequence>MEKLIFQYAPKTWDHIDTSNPVRRVLLRPDSAEYLLIQREVQMATTPPGYSILQIQRFQSSFDYGQLLIREQLIINLFNYRPLYRVRRFVCIESRFLQVALEYNLDYRRCGLGRLCLRKHLQDFHGGDKVILVVQVLTPTPNSEEIIPENSSDYYIEYIVV</sequence>
<evidence type="ECO:0000313" key="1">
    <source>
        <dbReference type="EMBL" id="CAG9859462.1"/>
    </source>
</evidence>
<keyword evidence="2" id="KW-1185">Reference proteome</keyword>
<dbReference type="Proteomes" id="UP001153712">
    <property type="component" value="Chromosome 2"/>
</dbReference>
<organism evidence="1 2">
    <name type="scientific">Phyllotreta striolata</name>
    <name type="common">Striped flea beetle</name>
    <name type="synonym">Crioceris striolata</name>
    <dbReference type="NCBI Taxonomy" id="444603"/>
    <lineage>
        <taxon>Eukaryota</taxon>
        <taxon>Metazoa</taxon>
        <taxon>Ecdysozoa</taxon>
        <taxon>Arthropoda</taxon>
        <taxon>Hexapoda</taxon>
        <taxon>Insecta</taxon>
        <taxon>Pterygota</taxon>
        <taxon>Neoptera</taxon>
        <taxon>Endopterygota</taxon>
        <taxon>Coleoptera</taxon>
        <taxon>Polyphaga</taxon>
        <taxon>Cucujiformia</taxon>
        <taxon>Chrysomeloidea</taxon>
        <taxon>Chrysomelidae</taxon>
        <taxon>Galerucinae</taxon>
        <taxon>Alticini</taxon>
        <taxon>Phyllotreta</taxon>
    </lineage>
</organism>
<dbReference type="OrthoDB" id="6769808at2759"/>
<proteinExistence type="predicted"/>
<reference evidence="1" key="1">
    <citation type="submission" date="2022-01" db="EMBL/GenBank/DDBJ databases">
        <authorList>
            <person name="King R."/>
        </authorList>
    </citation>
    <scope>NUCLEOTIDE SEQUENCE</scope>
</reference>
<dbReference type="EMBL" id="OU900095">
    <property type="protein sequence ID" value="CAG9859462.1"/>
    <property type="molecule type" value="Genomic_DNA"/>
</dbReference>
<evidence type="ECO:0000313" key="2">
    <source>
        <dbReference type="Proteomes" id="UP001153712"/>
    </source>
</evidence>